<name>A0A915BW89_PARUN</name>
<evidence type="ECO:0000313" key="1">
    <source>
        <dbReference type="Proteomes" id="UP000887569"/>
    </source>
</evidence>
<sequence length="149" mass="17372">MRYPTEGLNVQRINAKSLLNPQQTSCRTKLCRQIYSRSCEWHVGVLMKCNRGRNGRPYLYLLRSRFSNQLRSANVGADVIGMHSYTRDAAINDLRKIYGTSLKKTYKCPSFTKQLTALKKPFHIGFSYKSALRFMFSKVYFRTLMKILI</sequence>
<protein>
    <submittedName>
        <fullName evidence="2">EF-hand domain-containing protein</fullName>
    </submittedName>
</protein>
<keyword evidence="1" id="KW-1185">Reference proteome</keyword>
<dbReference type="Proteomes" id="UP000887569">
    <property type="component" value="Unplaced"/>
</dbReference>
<organism evidence="1 2">
    <name type="scientific">Parascaris univalens</name>
    <name type="common">Nematode worm</name>
    <dbReference type="NCBI Taxonomy" id="6257"/>
    <lineage>
        <taxon>Eukaryota</taxon>
        <taxon>Metazoa</taxon>
        <taxon>Ecdysozoa</taxon>
        <taxon>Nematoda</taxon>
        <taxon>Chromadorea</taxon>
        <taxon>Rhabditida</taxon>
        <taxon>Spirurina</taxon>
        <taxon>Ascaridomorpha</taxon>
        <taxon>Ascaridoidea</taxon>
        <taxon>Ascarididae</taxon>
        <taxon>Parascaris</taxon>
    </lineage>
</organism>
<proteinExistence type="predicted"/>
<evidence type="ECO:0000313" key="2">
    <source>
        <dbReference type="WBParaSite" id="PgR063X_g023_t02"/>
    </source>
</evidence>
<dbReference type="AlphaFoldDB" id="A0A915BW89"/>
<accession>A0A915BW89</accession>
<dbReference type="WBParaSite" id="PgR063X_g023_t02">
    <property type="protein sequence ID" value="PgR063X_g023_t02"/>
    <property type="gene ID" value="PgR063X_g023"/>
</dbReference>
<reference evidence="2" key="1">
    <citation type="submission" date="2022-11" db="UniProtKB">
        <authorList>
            <consortium name="WormBaseParasite"/>
        </authorList>
    </citation>
    <scope>IDENTIFICATION</scope>
</reference>